<reference evidence="1 2" key="1">
    <citation type="submission" date="2013-09" db="EMBL/GenBank/DDBJ databases">
        <title>Corchorus capsularis genome sequencing.</title>
        <authorList>
            <person name="Alam M."/>
            <person name="Haque M.S."/>
            <person name="Islam M.S."/>
            <person name="Emdad E.M."/>
            <person name="Islam M.M."/>
            <person name="Ahmed B."/>
            <person name="Halim A."/>
            <person name="Hossen Q.M.M."/>
            <person name="Hossain M.Z."/>
            <person name="Ahmed R."/>
            <person name="Khan M.M."/>
            <person name="Islam R."/>
            <person name="Rashid M.M."/>
            <person name="Khan S.A."/>
            <person name="Rahman M.S."/>
            <person name="Alam M."/>
        </authorList>
    </citation>
    <scope>NUCLEOTIDE SEQUENCE [LARGE SCALE GENOMIC DNA]</scope>
    <source>
        <strain evidence="2">cv. CVL-1</strain>
        <tissue evidence="1">Whole seedling</tissue>
    </source>
</reference>
<gene>
    <name evidence="1" type="ORF">CCACVL1_30608</name>
</gene>
<dbReference type="Proteomes" id="UP000188268">
    <property type="component" value="Unassembled WGS sequence"/>
</dbReference>
<keyword evidence="2" id="KW-1185">Reference proteome</keyword>
<sequence length="25" mass="2583">VIGSFNMPPIGQVVGISSEAILLLQ</sequence>
<dbReference type="AlphaFoldDB" id="A0A1R3FWB8"/>
<proteinExistence type="predicted"/>
<comment type="caution">
    <text evidence="1">The sequence shown here is derived from an EMBL/GenBank/DDBJ whole genome shotgun (WGS) entry which is preliminary data.</text>
</comment>
<name>A0A1R3FWB8_COCAP</name>
<dbReference type="EMBL" id="AWWV01016282">
    <property type="protein sequence ID" value="OMO50133.1"/>
    <property type="molecule type" value="Genomic_DNA"/>
</dbReference>
<protein>
    <submittedName>
        <fullName evidence="1">Uncharacterized protein</fullName>
    </submittedName>
</protein>
<organism evidence="1 2">
    <name type="scientific">Corchorus capsularis</name>
    <name type="common">Jute</name>
    <dbReference type="NCBI Taxonomy" id="210143"/>
    <lineage>
        <taxon>Eukaryota</taxon>
        <taxon>Viridiplantae</taxon>
        <taxon>Streptophyta</taxon>
        <taxon>Embryophyta</taxon>
        <taxon>Tracheophyta</taxon>
        <taxon>Spermatophyta</taxon>
        <taxon>Magnoliopsida</taxon>
        <taxon>eudicotyledons</taxon>
        <taxon>Gunneridae</taxon>
        <taxon>Pentapetalae</taxon>
        <taxon>rosids</taxon>
        <taxon>malvids</taxon>
        <taxon>Malvales</taxon>
        <taxon>Malvaceae</taxon>
        <taxon>Grewioideae</taxon>
        <taxon>Apeibeae</taxon>
        <taxon>Corchorus</taxon>
    </lineage>
</organism>
<feature type="non-terminal residue" evidence="1">
    <location>
        <position position="1"/>
    </location>
</feature>
<evidence type="ECO:0000313" key="1">
    <source>
        <dbReference type="EMBL" id="OMO50133.1"/>
    </source>
</evidence>
<dbReference type="Gramene" id="OMO50133">
    <property type="protein sequence ID" value="OMO50133"/>
    <property type="gene ID" value="CCACVL1_30608"/>
</dbReference>
<accession>A0A1R3FWB8</accession>
<evidence type="ECO:0000313" key="2">
    <source>
        <dbReference type="Proteomes" id="UP000188268"/>
    </source>
</evidence>